<dbReference type="Pfam" id="PF00625">
    <property type="entry name" value="Guanylate_kin"/>
    <property type="match status" value="1"/>
</dbReference>
<dbReference type="EMBL" id="FN648307">
    <property type="protein sequence ID" value="CBN75825.1"/>
    <property type="molecule type" value="Genomic_DNA"/>
</dbReference>
<dbReference type="CDD" id="cd00071">
    <property type="entry name" value="GMPK"/>
    <property type="match status" value="1"/>
</dbReference>
<evidence type="ECO:0000256" key="5">
    <source>
        <dbReference type="ARBA" id="ARBA00022777"/>
    </source>
</evidence>
<dbReference type="InterPro" id="IPR027417">
    <property type="entry name" value="P-loop_NTPase"/>
</dbReference>
<protein>
    <recommendedName>
        <fullName evidence="2">guanylate kinase</fullName>
        <ecNumber evidence="2">2.7.4.8</ecNumber>
    </recommendedName>
</protein>
<accession>D8LGX2</accession>
<dbReference type="EC" id="2.7.4.8" evidence="2"/>
<evidence type="ECO:0000256" key="2">
    <source>
        <dbReference type="ARBA" id="ARBA00012961"/>
    </source>
</evidence>
<keyword evidence="3" id="KW-0808">Transferase</keyword>
<dbReference type="OrthoDB" id="6334211at2759"/>
<dbReference type="FunCoup" id="D8LGX2">
    <property type="interactions" value="200"/>
</dbReference>
<dbReference type="eggNOG" id="KOG0707">
    <property type="taxonomic scope" value="Eukaryota"/>
</dbReference>
<dbReference type="InterPro" id="IPR008144">
    <property type="entry name" value="Guanylate_kin-like_dom"/>
</dbReference>
<sequence length="271" mass="28794">MTMSSFGPSAQRTMAAVVTASALGSVAYAWVAKGGGSRSLARTGVFGKSTVTCSAGNAAGGDAASLKPLVICGPSGVGKGTLINMLREDFPGRFGFSVSHTTRKPRPGEVDGTHYYFSDKREMQAEIDDNKFIEHANVHANLYGTSIAAVQTVTASGKICILDIDVQGVKSVRGAGRGVLDPHYLFISAPSMEVLEARLRGRGTETEEALQRRLANANAEMEYGLEADNFEKVVVNDGLEEAYAELKETAKAWYPQLALDEKIKAGNPTEA</sequence>
<dbReference type="GO" id="GO:0005524">
    <property type="term" value="F:ATP binding"/>
    <property type="evidence" value="ECO:0007669"/>
    <property type="project" value="UniProtKB-KW"/>
</dbReference>
<evidence type="ECO:0000256" key="4">
    <source>
        <dbReference type="ARBA" id="ARBA00022741"/>
    </source>
</evidence>
<keyword evidence="9" id="KW-1185">Reference proteome</keyword>
<evidence type="ECO:0000313" key="9">
    <source>
        <dbReference type="Proteomes" id="UP000002630"/>
    </source>
</evidence>
<evidence type="ECO:0000256" key="1">
    <source>
        <dbReference type="ARBA" id="ARBA00005790"/>
    </source>
</evidence>
<dbReference type="NCBIfam" id="TIGR03263">
    <property type="entry name" value="guanyl_kin"/>
    <property type="match status" value="1"/>
</dbReference>
<dbReference type="OMA" id="EWAVVHG"/>
<dbReference type="SMART" id="SM00072">
    <property type="entry name" value="GuKc"/>
    <property type="match status" value="1"/>
</dbReference>
<organism evidence="8 9">
    <name type="scientific">Ectocarpus siliculosus</name>
    <name type="common">Brown alga</name>
    <name type="synonym">Conferva siliculosa</name>
    <dbReference type="NCBI Taxonomy" id="2880"/>
    <lineage>
        <taxon>Eukaryota</taxon>
        <taxon>Sar</taxon>
        <taxon>Stramenopiles</taxon>
        <taxon>Ochrophyta</taxon>
        <taxon>PX clade</taxon>
        <taxon>Phaeophyceae</taxon>
        <taxon>Ectocarpales</taxon>
        <taxon>Ectocarpaceae</taxon>
        <taxon>Ectocarpus</taxon>
    </lineage>
</organism>
<dbReference type="GO" id="GO:0004385">
    <property type="term" value="F:GMP kinase activity"/>
    <property type="evidence" value="ECO:0007669"/>
    <property type="project" value="UniProtKB-EC"/>
</dbReference>
<evidence type="ECO:0000313" key="8">
    <source>
        <dbReference type="EMBL" id="CBN75825.1"/>
    </source>
</evidence>
<dbReference type="PANTHER" id="PTHR23117:SF13">
    <property type="entry name" value="GUANYLATE KINASE"/>
    <property type="match status" value="1"/>
</dbReference>
<dbReference type="PROSITE" id="PS50052">
    <property type="entry name" value="GUANYLATE_KINASE_2"/>
    <property type="match status" value="1"/>
</dbReference>
<reference evidence="8 9" key="1">
    <citation type="journal article" date="2010" name="Nature">
        <title>The Ectocarpus genome and the independent evolution of multicellularity in brown algae.</title>
        <authorList>
            <person name="Cock J.M."/>
            <person name="Sterck L."/>
            <person name="Rouze P."/>
            <person name="Scornet D."/>
            <person name="Allen A.E."/>
            <person name="Amoutzias G."/>
            <person name="Anthouard V."/>
            <person name="Artiguenave F."/>
            <person name="Aury J.M."/>
            <person name="Badger J.H."/>
            <person name="Beszteri B."/>
            <person name="Billiau K."/>
            <person name="Bonnet E."/>
            <person name="Bothwell J.H."/>
            <person name="Bowler C."/>
            <person name="Boyen C."/>
            <person name="Brownlee C."/>
            <person name="Carrano C.J."/>
            <person name="Charrier B."/>
            <person name="Cho G.Y."/>
            <person name="Coelho S.M."/>
            <person name="Collen J."/>
            <person name="Corre E."/>
            <person name="Da Silva C."/>
            <person name="Delage L."/>
            <person name="Delaroque N."/>
            <person name="Dittami S.M."/>
            <person name="Doulbeau S."/>
            <person name="Elias M."/>
            <person name="Farnham G."/>
            <person name="Gachon C.M."/>
            <person name="Gschloessl B."/>
            <person name="Heesch S."/>
            <person name="Jabbari K."/>
            <person name="Jubin C."/>
            <person name="Kawai H."/>
            <person name="Kimura K."/>
            <person name="Kloareg B."/>
            <person name="Kupper F.C."/>
            <person name="Lang D."/>
            <person name="Le Bail A."/>
            <person name="Leblanc C."/>
            <person name="Lerouge P."/>
            <person name="Lohr M."/>
            <person name="Lopez P.J."/>
            <person name="Martens C."/>
            <person name="Maumus F."/>
            <person name="Michel G."/>
            <person name="Miranda-Saavedra D."/>
            <person name="Morales J."/>
            <person name="Moreau H."/>
            <person name="Motomura T."/>
            <person name="Nagasato C."/>
            <person name="Napoli C.A."/>
            <person name="Nelson D.R."/>
            <person name="Nyvall-Collen P."/>
            <person name="Peters A.F."/>
            <person name="Pommier C."/>
            <person name="Potin P."/>
            <person name="Poulain J."/>
            <person name="Quesneville H."/>
            <person name="Read B."/>
            <person name="Rensing S.A."/>
            <person name="Ritter A."/>
            <person name="Rousvoal S."/>
            <person name="Samanta M."/>
            <person name="Samson G."/>
            <person name="Schroeder D.C."/>
            <person name="Segurens B."/>
            <person name="Strittmatter M."/>
            <person name="Tonon T."/>
            <person name="Tregear J.W."/>
            <person name="Valentin K."/>
            <person name="von Dassow P."/>
            <person name="Yamagishi T."/>
            <person name="Van de Peer Y."/>
            <person name="Wincker P."/>
        </authorList>
    </citation>
    <scope>NUCLEOTIDE SEQUENCE [LARGE SCALE GENOMIC DNA]</scope>
    <source>
        <strain evidence="9">Ec32 / CCAP1310/4</strain>
    </source>
</reference>
<dbReference type="FunFam" id="3.40.50.300:FF:000776">
    <property type="entry name" value="Guanylate kinase 2"/>
    <property type="match status" value="1"/>
</dbReference>
<keyword evidence="4" id="KW-0547">Nucleotide-binding</keyword>
<gene>
    <name evidence="8" type="ORF">Esi_0182_0008</name>
</gene>
<dbReference type="InterPro" id="IPR017665">
    <property type="entry name" value="Guanylate_kinase"/>
</dbReference>
<keyword evidence="5 8" id="KW-0418">Kinase</keyword>
<dbReference type="AlphaFoldDB" id="D8LGX2"/>
<dbReference type="FunFam" id="3.30.63.10:FF:000002">
    <property type="entry name" value="Guanylate kinase 1"/>
    <property type="match status" value="1"/>
</dbReference>
<dbReference type="PANTHER" id="PTHR23117">
    <property type="entry name" value="GUANYLATE KINASE-RELATED"/>
    <property type="match status" value="1"/>
</dbReference>
<dbReference type="STRING" id="2880.D8LGX2"/>
<feature type="domain" description="Guanylate kinase-like" evidence="7">
    <location>
        <begin position="66"/>
        <end position="251"/>
    </location>
</feature>
<name>D8LGX2_ECTSI</name>
<keyword evidence="6" id="KW-0067">ATP-binding</keyword>
<dbReference type="Proteomes" id="UP000002630">
    <property type="component" value="Linkage Group LG17"/>
</dbReference>
<evidence type="ECO:0000256" key="3">
    <source>
        <dbReference type="ARBA" id="ARBA00022679"/>
    </source>
</evidence>
<dbReference type="InterPro" id="IPR008145">
    <property type="entry name" value="GK/Ca_channel_bsu"/>
</dbReference>
<evidence type="ECO:0000259" key="7">
    <source>
        <dbReference type="PROSITE" id="PS50052"/>
    </source>
</evidence>
<dbReference type="Gene3D" id="3.40.50.300">
    <property type="entry name" value="P-loop containing nucleotide triphosphate hydrolases"/>
    <property type="match status" value="1"/>
</dbReference>
<dbReference type="SUPFAM" id="SSF52540">
    <property type="entry name" value="P-loop containing nucleoside triphosphate hydrolases"/>
    <property type="match status" value="1"/>
</dbReference>
<comment type="similarity">
    <text evidence="1">Belongs to the guanylate kinase family.</text>
</comment>
<dbReference type="GO" id="GO:0005829">
    <property type="term" value="C:cytosol"/>
    <property type="evidence" value="ECO:0007669"/>
    <property type="project" value="TreeGrafter"/>
</dbReference>
<evidence type="ECO:0000256" key="6">
    <source>
        <dbReference type="ARBA" id="ARBA00022840"/>
    </source>
</evidence>
<dbReference type="InParanoid" id="D8LGX2"/>
<proteinExistence type="inferred from homology"/>
<dbReference type="EMBL" id="FN649742">
    <property type="protein sequence ID" value="CBN75825.1"/>
    <property type="molecule type" value="Genomic_DNA"/>
</dbReference>